<dbReference type="EMBL" id="JAXLPB010000001">
    <property type="protein sequence ID" value="MDY8108410.1"/>
    <property type="molecule type" value="Genomic_DNA"/>
</dbReference>
<dbReference type="Proteomes" id="UP001294412">
    <property type="component" value="Unassembled WGS sequence"/>
</dbReference>
<dbReference type="RefSeq" id="WP_322185854.1">
    <property type="nucleotide sequence ID" value="NZ_JAXLPB010000001.1"/>
</dbReference>
<dbReference type="SUPFAM" id="SSF46785">
    <property type="entry name" value="Winged helix' DNA-binding domain"/>
    <property type="match status" value="1"/>
</dbReference>
<dbReference type="Pfam" id="PF00480">
    <property type="entry name" value="ROK"/>
    <property type="match status" value="1"/>
</dbReference>
<gene>
    <name evidence="2" type="ORF">U0C82_04485</name>
</gene>
<dbReference type="PANTHER" id="PTHR18964:SF169">
    <property type="entry name" value="N-ACETYLMANNOSAMINE KINASE"/>
    <property type="match status" value="1"/>
</dbReference>
<proteinExistence type="predicted"/>
<dbReference type="Gene3D" id="1.10.10.10">
    <property type="entry name" value="Winged helix-like DNA-binding domain superfamily/Winged helix DNA-binding domain"/>
    <property type="match status" value="1"/>
</dbReference>
<sequence>MTNGTNPEAPAVDGRARGSNQSGLRAHNERAVLSLIRRHGEMAKADIARRTGLSAQTASVIMRALEREELVIREEPRRGRVGQPSVPMRLNPDGALSFGLKIGRRSIELVLMDFVGRIRARRVMRYSYPRVSETCDFVKAAHGELTAELDPSLRGRIAGLGVAMPFDLWSWAAEIGAPEEGMAPWRDFHVEAELARLTGVSVYMANDATGACAAENVFGRGDSADFVYFFVGAFAGGGIIINGDLILGRLGNAGALGSLPIPRRSGGAGQLIEFASINVLENLIRDAGGDPASIFEDETVWDGLGDILDRWIDDASYGLAYAVLASSAVYDFECAIIDGALPRPVLQRLIDATGTKHAALVQKGLSPIELRAGSVGPSARSLGAASLPLFARFLLDQRVPYAERG</sequence>
<dbReference type="InterPro" id="IPR043129">
    <property type="entry name" value="ATPase_NBD"/>
</dbReference>
<comment type="caution">
    <text evidence="2">The sequence shown here is derived from an EMBL/GenBank/DDBJ whole genome shotgun (WGS) entry which is preliminary data.</text>
</comment>
<dbReference type="InterPro" id="IPR036388">
    <property type="entry name" value="WH-like_DNA-bd_sf"/>
</dbReference>
<dbReference type="Gene3D" id="3.30.420.40">
    <property type="match status" value="2"/>
</dbReference>
<dbReference type="SUPFAM" id="SSF53067">
    <property type="entry name" value="Actin-like ATPase domain"/>
    <property type="match status" value="1"/>
</dbReference>
<dbReference type="InterPro" id="IPR000600">
    <property type="entry name" value="ROK"/>
</dbReference>
<keyword evidence="3" id="KW-1185">Reference proteome</keyword>
<protein>
    <submittedName>
        <fullName evidence="2">ROK family transcriptional regulator</fullName>
    </submittedName>
</protein>
<dbReference type="PANTHER" id="PTHR18964">
    <property type="entry name" value="ROK (REPRESSOR, ORF, KINASE) FAMILY"/>
    <property type="match status" value="1"/>
</dbReference>
<evidence type="ECO:0000313" key="2">
    <source>
        <dbReference type="EMBL" id="MDY8108410.1"/>
    </source>
</evidence>
<dbReference type="Pfam" id="PF13412">
    <property type="entry name" value="HTH_24"/>
    <property type="match status" value="1"/>
</dbReference>
<feature type="region of interest" description="Disordered" evidence="1">
    <location>
        <begin position="1"/>
        <end position="24"/>
    </location>
</feature>
<evidence type="ECO:0000313" key="3">
    <source>
        <dbReference type="Proteomes" id="UP001294412"/>
    </source>
</evidence>
<dbReference type="InterPro" id="IPR036390">
    <property type="entry name" value="WH_DNA-bd_sf"/>
</dbReference>
<accession>A0ABU5HZD0</accession>
<organism evidence="2 3">
    <name type="scientific">Fulvimarina uroteuthidis</name>
    <dbReference type="NCBI Taxonomy" id="3098149"/>
    <lineage>
        <taxon>Bacteria</taxon>
        <taxon>Pseudomonadati</taxon>
        <taxon>Pseudomonadota</taxon>
        <taxon>Alphaproteobacteria</taxon>
        <taxon>Hyphomicrobiales</taxon>
        <taxon>Aurantimonadaceae</taxon>
        <taxon>Fulvimarina</taxon>
    </lineage>
</organism>
<reference evidence="2 3" key="1">
    <citation type="submission" date="2023-12" db="EMBL/GenBank/DDBJ databases">
        <title>Description of Novel Strain Fulvimarina sp. 2208YS6-2-32 isolated from Uroteuthis (Photololigo) edulis.</title>
        <authorList>
            <person name="Park J.-S."/>
        </authorList>
    </citation>
    <scope>NUCLEOTIDE SEQUENCE [LARGE SCALE GENOMIC DNA]</scope>
    <source>
        <strain evidence="2 3">2208YS6-2-32</strain>
    </source>
</reference>
<name>A0ABU5HZD0_9HYPH</name>
<evidence type="ECO:0000256" key="1">
    <source>
        <dbReference type="SAM" id="MobiDB-lite"/>
    </source>
</evidence>